<dbReference type="SMART" id="SM00530">
    <property type="entry name" value="HTH_XRE"/>
    <property type="match status" value="1"/>
</dbReference>
<reference evidence="3 4" key="1">
    <citation type="submission" date="2015-12" db="EMBL/GenBank/DDBJ databases">
        <title>Diversity of Burkholderia near neighbor genomes.</title>
        <authorList>
            <person name="Sahl J."/>
            <person name="Wagner D."/>
            <person name="Keim P."/>
        </authorList>
    </citation>
    <scope>NUCLEOTIDE SEQUENCE [LARGE SCALE GENOMIC DNA]</scope>
    <source>
        <strain evidence="3 4">MSMB0783</strain>
    </source>
</reference>
<evidence type="ECO:0000313" key="4">
    <source>
        <dbReference type="Proteomes" id="UP000243680"/>
    </source>
</evidence>
<sequence>MKREPVEGVQAEVLRWARETVGLSLDEVAIMLRVPAAEVADWEAGAGAPTYAQLEKLAYQVFKRPLAVFFLPAPPDEKVPQSEFRTLPEADMRSLARDTYLQIRQAQAFQLSLGEVFGGRNPAARMIWKSSSLSLSEPVSRQAARVRDALGITLDEQASWRNDELALKQWRKAVEEAGIFVFKSAFRQREISGFCLMDDAFPIIYLNNSTTKTRQIFSLMHELAHLLLNMNGLSKLDSGYIDALPQAERKIERFCNAIAAEILIPHAVFDRLAATLPANVESVSEEAFAELAGYFGVSREAVLRRLLDQGRVSPAFYRSKAAMWSAQRRDTAGGSYYANQGAYLSDRFAREVVGRHYRHQITLEQAADFLGIKPKSFAGFEEHVLHGAGA</sequence>
<protein>
    <submittedName>
        <fullName evidence="3">DNA-binding protein</fullName>
    </submittedName>
</protein>
<dbReference type="Pfam" id="PF06114">
    <property type="entry name" value="Peptidase_M78"/>
    <property type="match status" value="1"/>
</dbReference>
<evidence type="ECO:0000256" key="1">
    <source>
        <dbReference type="ARBA" id="ARBA00007227"/>
    </source>
</evidence>
<dbReference type="InterPro" id="IPR001387">
    <property type="entry name" value="Cro/C1-type_HTH"/>
</dbReference>
<dbReference type="PANTHER" id="PTHR43236:SF2">
    <property type="entry name" value="BLL0069 PROTEIN"/>
    <property type="match status" value="1"/>
</dbReference>
<gene>
    <name evidence="3" type="ORF">WJ35_27245</name>
</gene>
<dbReference type="PANTHER" id="PTHR43236">
    <property type="entry name" value="ANTITOXIN HIGA1"/>
    <property type="match status" value="1"/>
</dbReference>
<evidence type="ECO:0000313" key="3">
    <source>
        <dbReference type="EMBL" id="AOJ78650.1"/>
    </source>
</evidence>
<dbReference type="SUPFAM" id="SSF47413">
    <property type="entry name" value="lambda repressor-like DNA-binding domains"/>
    <property type="match status" value="1"/>
</dbReference>
<accession>A0A1B4LNA3</accession>
<dbReference type="InterPro" id="IPR010982">
    <property type="entry name" value="Lambda_DNA-bd_dom_sf"/>
</dbReference>
<dbReference type="Gene3D" id="1.10.10.2910">
    <property type="match status" value="1"/>
</dbReference>
<dbReference type="GO" id="GO:0003677">
    <property type="term" value="F:DNA binding"/>
    <property type="evidence" value="ECO:0007669"/>
    <property type="project" value="UniProtKB-KW"/>
</dbReference>
<dbReference type="InterPro" id="IPR052345">
    <property type="entry name" value="Rad_response_metalloprotease"/>
</dbReference>
<dbReference type="EMBL" id="CP013422">
    <property type="protein sequence ID" value="AOJ78650.1"/>
    <property type="molecule type" value="Genomic_DNA"/>
</dbReference>
<dbReference type="AlphaFoldDB" id="A0A1B4LNA3"/>
<feature type="domain" description="HTH cro/C1-type" evidence="2">
    <location>
        <begin position="14"/>
        <end position="69"/>
    </location>
</feature>
<dbReference type="PROSITE" id="PS50943">
    <property type="entry name" value="HTH_CROC1"/>
    <property type="match status" value="1"/>
</dbReference>
<comment type="similarity">
    <text evidence="1">Belongs to the short-chain fatty acyl-CoA assimilation regulator (ScfR) family.</text>
</comment>
<evidence type="ECO:0000259" key="2">
    <source>
        <dbReference type="PROSITE" id="PS50943"/>
    </source>
</evidence>
<dbReference type="InterPro" id="IPR010359">
    <property type="entry name" value="IrrE_HExxH"/>
</dbReference>
<keyword evidence="3" id="KW-0238">DNA-binding</keyword>
<dbReference type="RefSeq" id="WP_011880729.1">
    <property type="nucleotide sequence ID" value="NZ_CP013422.1"/>
</dbReference>
<name>A0A1B4LNA3_9BURK</name>
<dbReference type="Proteomes" id="UP000243680">
    <property type="component" value="Chromosome 2"/>
</dbReference>
<organism evidence="3 4">
    <name type="scientific">Burkholderia ubonensis</name>
    <dbReference type="NCBI Taxonomy" id="101571"/>
    <lineage>
        <taxon>Bacteria</taxon>
        <taxon>Pseudomonadati</taxon>
        <taxon>Pseudomonadota</taxon>
        <taxon>Betaproteobacteria</taxon>
        <taxon>Burkholderiales</taxon>
        <taxon>Burkholderiaceae</taxon>
        <taxon>Burkholderia</taxon>
        <taxon>Burkholderia cepacia complex</taxon>
    </lineage>
</organism>
<dbReference type="Gene3D" id="1.10.260.40">
    <property type="entry name" value="lambda repressor-like DNA-binding domains"/>
    <property type="match status" value="1"/>
</dbReference>
<proteinExistence type="inferred from homology"/>
<dbReference type="CDD" id="cd00093">
    <property type="entry name" value="HTH_XRE"/>
    <property type="match status" value="1"/>
</dbReference>